<evidence type="ECO:0000313" key="2">
    <source>
        <dbReference type="Proteomes" id="UP000029981"/>
    </source>
</evidence>
<accession>A0A0A0KCZ9</accession>
<dbReference type="Gramene" id="KGN46724">
    <property type="protein sequence ID" value="KGN46724"/>
    <property type="gene ID" value="Csa_6G127360"/>
</dbReference>
<dbReference type="Proteomes" id="UP000029981">
    <property type="component" value="Chromosome 6"/>
</dbReference>
<sequence length="76" mass="8511">MALIGDGGLPTRRVRYHECEVSIGSEFEDFGRALISIVTVDEFIEDDSSSRKTKPDAYVEHRGSSSYVIPDDNNLF</sequence>
<organism evidence="1 2">
    <name type="scientific">Cucumis sativus</name>
    <name type="common">Cucumber</name>
    <dbReference type="NCBI Taxonomy" id="3659"/>
    <lineage>
        <taxon>Eukaryota</taxon>
        <taxon>Viridiplantae</taxon>
        <taxon>Streptophyta</taxon>
        <taxon>Embryophyta</taxon>
        <taxon>Tracheophyta</taxon>
        <taxon>Spermatophyta</taxon>
        <taxon>Magnoliopsida</taxon>
        <taxon>eudicotyledons</taxon>
        <taxon>Gunneridae</taxon>
        <taxon>Pentapetalae</taxon>
        <taxon>rosids</taxon>
        <taxon>fabids</taxon>
        <taxon>Cucurbitales</taxon>
        <taxon>Cucurbitaceae</taxon>
        <taxon>Benincaseae</taxon>
        <taxon>Cucumis</taxon>
    </lineage>
</organism>
<reference evidence="1 2" key="3">
    <citation type="journal article" date="2010" name="BMC Genomics">
        <title>Transcriptome sequencing and comparative analysis of cucumber flowers with different sex types.</title>
        <authorList>
            <person name="Guo S."/>
            <person name="Zheng Y."/>
            <person name="Joung J.G."/>
            <person name="Liu S."/>
            <person name="Zhang Z."/>
            <person name="Crasta O.R."/>
            <person name="Sobral B.W."/>
            <person name="Xu Y."/>
            <person name="Huang S."/>
            <person name="Fei Z."/>
        </authorList>
    </citation>
    <scope>NUCLEOTIDE SEQUENCE [LARGE SCALE GENOMIC DNA]</scope>
    <source>
        <strain evidence="2">cv. 9930</strain>
    </source>
</reference>
<dbReference type="EMBL" id="CM002927">
    <property type="protein sequence ID" value="KGN46724.1"/>
    <property type="molecule type" value="Genomic_DNA"/>
</dbReference>
<reference evidence="1 2" key="4">
    <citation type="journal article" date="2011" name="BMC Genomics">
        <title>RNA-Seq improves annotation of protein-coding genes in the cucumber genome.</title>
        <authorList>
            <person name="Li Z."/>
            <person name="Zhang Z."/>
            <person name="Yan P."/>
            <person name="Huang S."/>
            <person name="Fei Z."/>
            <person name="Lin K."/>
        </authorList>
    </citation>
    <scope>NUCLEOTIDE SEQUENCE [LARGE SCALE GENOMIC DNA]</scope>
    <source>
        <strain evidence="2">cv. 9930</strain>
    </source>
</reference>
<proteinExistence type="predicted"/>
<reference evidence="1 2" key="2">
    <citation type="journal article" date="2009" name="PLoS ONE">
        <title>An integrated genetic and cytogenetic map of the cucumber genome.</title>
        <authorList>
            <person name="Ren Y."/>
            <person name="Zhang Z."/>
            <person name="Liu J."/>
            <person name="Staub J.E."/>
            <person name="Han Y."/>
            <person name="Cheng Z."/>
            <person name="Li X."/>
            <person name="Lu J."/>
            <person name="Miao H."/>
            <person name="Kang H."/>
            <person name="Xie B."/>
            <person name="Gu X."/>
            <person name="Wang X."/>
            <person name="Du Y."/>
            <person name="Jin W."/>
            <person name="Huang S."/>
        </authorList>
    </citation>
    <scope>NUCLEOTIDE SEQUENCE [LARGE SCALE GENOMIC DNA]</scope>
    <source>
        <strain evidence="2">cv. 9930</strain>
    </source>
</reference>
<keyword evidence="2" id="KW-1185">Reference proteome</keyword>
<dbReference type="AlphaFoldDB" id="A0A0A0KCZ9"/>
<gene>
    <name evidence="1" type="ORF">Csa_6G127360</name>
</gene>
<protein>
    <submittedName>
        <fullName evidence="1">Uncharacterized protein</fullName>
    </submittedName>
</protein>
<name>A0A0A0KCZ9_CUCSA</name>
<reference evidence="1 2" key="1">
    <citation type="journal article" date="2009" name="Nat. Genet.">
        <title>The genome of the cucumber, Cucumis sativus L.</title>
        <authorList>
            <person name="Huang S."/>
            <person name="Li R."/>
            <person name="Zhang Z."/>
            <person name="Li L."/>
            <person name="Gu X."/>
            <person name="Fan W."/>
            <person name="Lucas W.J."/>
            <person name="Wang X."/>
            <person name="Xie B."/>
            <person name="Ni P."/>
            <person name="Ren Y."/>
            <person name="Zhu H."/>
            <person name="Li J."/>
            <person name="Lin K."/>
            <person name="Jin W."/>
            <person name="Fei Z."/>
            <person name="Li G."/>
            <person name="Staub J."/>
            <person name="Kilian A."/>
            <person name="van der Vossen E.A."/>
            <person name="Wu Y."/>
            <person name="Guo J."/>
            <person name="He J."/>
            <person name="Jia Z."/>
            <person name="Ren Y."/>
            <person name="Tian G."/>
            <person name="Lu Y."/>
            <person name="Ruan J."/>
            <person name="Qian W."/>
            <person name="Wang M."/>
            <person name="Huang Q."/>
            <person name="Li B."/>
            <person name="Xuan Z."/>
            <person name="Cao J."/>
            <person name="Asan"/>
            <person name="Wu Z."/>
            <person name="Zhang J."/>
            <person name="Cai Q."/>
            <person name="Bai Y."/>
            <person name="Zhao B."/>
            <person name="Han Y."/>
            <person name="Li Y."/>
            <person name="Li X."/>
            <person name="Wang S."/>
            <person name="Shi Q."/>
            <person name="Liu S."/>
            <person name="Cho W.K."/>
            <person name="Kim J.Y."/>
            <person name="Xu Y."/>
            <person name="Heller-Uszynska K."/>
            <person name="Miao H."/>
            <person name="Cheng Z."/>
            <person name="Zhang S."/>
            <person name="Wu J."/>
            <person name="Yang Y."/>
            <person name="Kang H."/>
            <person name="Li M."/>
            <person name="Liang H."/>
            <person name="Ren X."/>
            <person name="Shi Z."/>
            <person name="Wen M."/>
            <person name="Jian M."/>
            <person name="Yang H."/>
            <person name="Zhang G."/>
            <person name="Yang Z."/>
            <person name="Chen R."/>
            <person name="Liu S."/>
            <person name="Li J."/>
            <person name="Ma L."/>
            <person name="Liu H."/>
            <person name="Zhou Y."/>
            <person name="Zhao J."/>
            <person name="Fang X."/>
            <person name="Li G."/>
            <person name="Fang L."/>
            <person name="Li Y."/>
            <person name="Liu D."/>
            <person name="Zheng H."/>
            <person name="Zhang Y."/>
            <person name="Qin N."/>
            <person name="Li Z."/>
            <person name="Yang G."/>
            <person name="Yang S."/>
            <person name="Bolund L."/>
            <person name="Kristiansen K."/>
            <person name="Zheng H."/>
            <person name="Li S."/>
            <person name="Zhang X."/>
            <person name="Yang H."/>
            <person name="Wang J."/>
            <person name="Sun R."/>
            <person name="Zhang B."/>
            <person name="Jiang S."/>
            <person name="Wang J."/>
            <person name="Du Y."/>
            <person name="Li S."/>
        </authorList>
    </citation>
    <scope>NUCLEOTIDE SEQUENCE [LARGE SCALE GENOMIC DNA]</scope>
    <source>
        <strain evidence="2">cv. 9930</strain>
    </source>
</reference>
<evidence type="ECO:0000313" key="1">
    <source>
        <dbReference type="EMBL" id="KGN46724.1"/>
    </source>
</evidence>